<dbReference type="Gene3D" id="3.40.30.10">
    <property type="entry name" value="Glutaredoxin"/>
    <property type="match status" value="1"/>
</dbReference>
<dbReference type="NCBIfam" id="TIGR01068">
    <property type="entry name" value="thioredoxin"/>
    <property type="match status" value="1"/>
</dbReference>
<evidence type="ECO:0000259" key="8">
    <source>
        <dbReference type="PROSITE" id="PS51352"/>
    </source>
</evidence>
<reference evidence="9" key="2">
    <citation type="journal article" date="2021" name="PeerJ">
        <title>Extensive microbial diversity within the chicken gut microbiome revealed by metagenomics and culture.</title>
        <authorList>
            <person name="Gilroy R."/>
            <person name="Ravi A."/>
            <person name="Getino M."/>
            <person name="Pursley I."/>
            <person name="Horton D.L."/>
            <person name="Alikhan N.F."/>
            <person name="Baker D."/>
            <person name="Gharbi K."/>
            <person name="Hall N."/>
            <person name="Watson M."/>
            <person name="Adriaenssens E.M."/>
            <person name="Foster-Nyarko E."/>
            <person name="Jarju S."/>
            <person name="Secka A."/>
            <person name="Antonio M."/>
            <person name="Oren A."/>
            <person name="Chaudhuri R.R."/>
            <person name="La Ragione R."/>
            <person name="Hildebrand F."/>
            <person name="Pallen M.J."/>
        </authorList>
    </citation>
    <scope>NUCLEOTIDE SEQUENCE</scope>
    <source>
        <strain evidence="9">G3-4614</strain>
    </source>
</reference>
<dbReference type="Proteomes" id="UP000823636">
    <property type="component" value="Unassembled WGS sequence"/>
</dbReference>
<reference evidence="9" key="1">
    <citation type="submission" date="2020-10" db="EMBL/GenBank/DDBJ databases">
        <authorList>
            <person name="Gilroy R."/>
        </authorList>
    </citation>
    <scope>NUCLEOTIDE SEQUENCE</scope>
    <source>
        <strain evidence="9">G3-4614</strain>
    </source>
</reference>
<dbReference type="CDD" id="cd02947">
    <property type="entry name" value="TRX_family"/>
    <property type="match status" value="1"/>
</dbReference>
<comment type="caution">
    <text evidence="9">The sequence shown here is derived from an EMBL/GenBank/DDBJ whole genome shotgun (WGS) entry which is preliminary data.</text>
</comment>
<comment type="similarity">
    <text evidence="1">Belongs to the thioredoxin family.</text>
</comment>
<keyword evidence="3" id="KW-0249">Electron transport</keyword>
<gene>
    <name evidence="9" type="primary">trxA</name>
    <name evidence="9" type="ORF">IAC54_02535</name>
</gene>
<proteinExistence type="inferred from homology"/>
<organism evidence="9 10">
    <name type="scientific">Candidatus Caccoplasma merdipullorum</name>
    <dbReference type="NCBI Taxonomy" id="2840718"/>
    <lineage>
        <taxon>Bacteria</taxon>
        <taxon>Pseudomonadati</taxon>
        <taxon>Bacteroidota</taxon>
        <taxon>Bacteroidia</taxon>
        <taxon>Bacteroidales</taxon>
        <taxon>Bacteroidaceae</taxon>
        <taxon>Bacteroidaceae incertae sedis</taxon>
        <taxon>Candidatus Caccoplasma</taxon>
    </lineage>
</organism>
<dbReference type="PROSITE" id="PS00194">
    <property type="entry name" value="THIOREDOXIN_1"/>
    <property type="match status" value="1"/>
</dbReference>
<dbReference type="GO" id="GO:0015035">
    <property type="term" value="F:protein-disulfide reductase activity"/>
    <property type="evidence" value="ECO:0007669"/>
    <property type="project" value="UniProtKB-UniRule"/>
</dbReference>
<evidence type="ECO:0000313" key="9">
    <source>
        <dbReference type="EMBL" id="MBO8437760.1"/>
    </source>
</evidence>
<sequence length="131" mass="14423">MKKFLTAISVSLLLLASSGLEASAQHAGVIHLDDNSFDNGIKSGYVLVDFWATWCPPCRMLSPVIDEIAYDFRGKVSVAKVDVDKAPDTARKFAVSSIPTLILFKDGKAVKGWMGYKSKEELTTLIEKEIR</sequence>
<keyword evidence="7" id="KW-0732">Signal</keyword>
<dbReference type="SUPFAM" id="SSF52833">
    <property type="entry name" value="Thioredoxin-like"/>
    <property type="match status" value="1"/>
</dbReference>
<keyword evidence="2" id="KW-0813">Transport</keyword>
<feature type="chain" id="PRO_5039227361" description="Thioredoxin" evidence="7">
    <location>
        <begin position="23"/>
        <end position="131"/>
    </location>
</feature>
<evidence type="ECO:0000256" key="2">
    <source>
        <dbReference type="ARBA" id="ARBA00022448"/>
    </source>
</evidence>
<dbReference type="PRINTS" id="PR00421">
    <property type="entry name" value="THIOREDOXIN"/>
</dbReference>
<dbReference type="GO" id="GO:0005829">
    <property type="term" value="C:cytosol"/>
    <property type="evidence" value="ECO:0007669"/>
    <property type="project" value="TreeGrafter"/>
</dbReference>
<dbReference type="InterPro" id="IPR017937">
    <property type="entry name" value="Thioredoxin_CS"/>
</dbReference>
<evidence type="ECO:0000256" key="3">
    <source>
        <dbReference type="ARBA" id="ARBA00022982"/>
    </source>
</evidence>
<dbReference type="PANTHER" id="PTHR45663:SF11">
    <property type="entry name" value="GEO12009P1"/>
    <property type="match status" value="1"/>
</dbReference>
<evidence type="ECO:0000256" key="7">
    <source>
        <dbReference type="SAM" id="SignalP"/>
    </source>
</evidence>
<evidence type="ECO:0000256" key="1">
    <source>
        <dbReference type="ARBA" id="ARBA00008987"/>
    </source>
</evidence>
<dbReference type="PROSITE" id="PS51352">
    <property type="entry name" value="THIOREDOXIN_2"/>
    <property type="match status" value="1"/>
</dbReference>
<accession>A0A9D9E3D2</accession>
<dbReference type="Pfam" id="PF00085">
    <property type="entry name" value="Thioredoxin"/>
    <property type="match status" value="1"/>
</dbReference>
<dbReference type="InterPro" id="IPR005746">
    <property type="entry name" value="Thioredoxin"/>
</dbReference>
<dbReference type="GO" id="GO:0045454">
    <property type="term" value="P:cell redox homeostasis"/>
    <property type="evidence" value="ECO:0007669"/>
    <property type="project" value="TreeGrafter"/>
</dbReference>
<keyword evidence="4" id="KW-1015">Disulfide bond</keyword>
<dbReference type="InterPro" id="IPR036249">
    <property type="entry name" value="Thioredoxin-like_sf"/>
</dbReference>
<dbReference type="PANTHER" id="PTHR45663">
    <property type="entry name" value="GEO12009P1"/>
    <property type="match status" value="1"/>
</dbReference>
<evidence type="ECO:0000256" key="4">
    <source>
        <dbReference type="ARBA" id="ARBA00023157"/>
    </source>
</evidence>
<keyword evidence="5" id="KW-0676">Redox-active center</keyword>
<dbReference type="InterPro" id="IPR013766">
    <property type="entry name" value="Thioredoxin_domain"/>
</dbReference>
<dbReference type="EMBL" id="JADIMW010000025">
    <property type="protein sequence ID" value="MBO8437760.1"/>
    <property type="molecule type" value="Genomic_DNA"/>
</dbReference>
<evidence type="ECO:0000256" key="5">
    <source>
        <dbReference type="ARBA" id="ARBA00023284"/>
    </source>
</evidence>
<dbReference type="FunFam" id="3.40.30.10:FF:000001">
    <property type="entry name" value="Thioredoxin"/>
    <property type="match status" value="1"/>
</dbReference>
<feature type="domain" description="Thioredoxin" evidence="8">
    <location>
        <begin position="11"/>
        <end position="131"/>
    </location>
</feature>
<protein>
    <recommendedName>
        <fullName evidence="6">Thioredoxin</fullName>
    </recommendedName>
</protein>
<evidence type="ECO:0000313" key="10">
    <source>
        <dbReference type="Proteomes" id="UP000823636"/>
    </source>
</evidence>
<feature type="signal peptide" evidence="7">
    <location>
        <begin position="1"/>
        <end position="22"/>
    </location>
</feature>
<dbReference type="AlphaFoldDB" id="A0A9D9E3D2"/>
<name>A0A9D9E3D2_9BACT</name>
<evidence type="ECO:0000256" key="6">
    <source>
        <dbReference type="NCBIfam" id="TIGR01068"/>
    </source>
</evidence>